<dbReference type="InterPro" id="IPR002767">
    <property type="entry name" value="Thiamine_BP"/>
</dbReference>
<comment type="similarity">
    <text evidence="1">Belongs to the UPF0045 family.</text>
</comment>
<evidence type="ECO:0000256" key="1">
    <source>
        <dbReference type="ARBA" id="ARBA00010272"/>
    </source>
</evidence>
<keyword evidence="5" id="KW-1185">Reference proteome</keyword>
<dbReference type="PANTHER" id="PTHR33777:SF1">
    <property type="entry name" value="UPF0045 PROTEIN ECM15"/>
    <property type="match status" value="1"/>
</dbReference>
<dbReference type="SUPFAM" id="SSF89957">
    <property type="entry name" value="MTH1187/YkoF-like"/>
    <property type="match status" value="1"/>
</dbReference>
<comment type="caution">
    <text evidence="4">The sequence shown here is derived from an EMBL/GenBank/DDBJ whole genome shotgun (WGS) entry which is preliminary data.</text>
</comment>
<organism evidence="4 5">
    <name type="scientific">Halobacterium bonnevillei</name>
    <dbReference type="NCBI Taxonomy" id="2692200"/>
    <lineage>
        <taxon>Archaea</taxon>
        <taxon>Methanobacteriati</taxon>
        <taxon>Methanobacteriota</taxon>
        <taxon>Stenosarchaea group</taxon>
        <taxon>Halobacteria</taxon>
        <taxon>Halobacteriales</taxon>
        <taxon>Halobacteriaceae</taxon>
        <taxon>Halobacterium</taxon>
    </lineage>
</organism>
<evidence type="ECO:0000313" key="4">
    <source>
        <dbReference type="EMBL" id="MXR22070.1"/>
    </source>
</evidence>
<feature type="domain" description="Thiamine-binding protein" evidence="3">
    <location>
        <begin position="6"/>
        <end position="94"/>
    </location>
</feature>
<dbReference type="OrthoDB" id="10763at2157"/>
<dbReference type="Proteomes" id="UP000471521">
    <property type="component" value="Unassembled WGS sequence"/>
</dbReference>
<proteinExistence type="inferred from homology"/>
<gene>
    <name evidence="4" type="ORF">GRX66_16245</name>
</gene>
<dbReference type="Pfam" id="PF01910">
    <property type="entry name" value="Thiamine_BP"/>
    <property type="match status" value="1"/>
</dbReference>
<protein>
    <submittedName>
        <fullName evidence="4">Thiamine-binding protein</fullName>
    </submittedName>
</protein>
<dbReference type="Gene3D" id="3.30.70.930">
    <property type="match status" value="1"/>
</dbReference>
<reference evidence="4 5" key="1">
    <citation type="submission" date="2019-12" db="EMBL/GenBank/DDBJ databases">
        <title>Isolation and characterization of three novel carbon monoxide-oxidizing members of Halobacteria from salione crusts and soils.</title>
        <authorList>
            <person name="Myers M.R."/>
            <person name="King G.M."/>
        </authorList>
    </citation>
    <scope>NUCLEOTIDE SEQUENCE [LARGE SCALE GENOMIC DNA]</scope>
    <source>
        <strain evidence="4 5">PCN9</strain>
    </source>
</reference>
<dbReference type="PANTHER" id="PTHR33777">
    <property type="entry name" value="UPF0045 PROTEIN ECM15"/>
    <property type="match status" value="1"/>
</dbReference>
<dbReference type="InterPro" id="IPR029756">
    <property type="entry name" value="MTH1187/YkoF-like"/>
</dbReference>
<evidence type="ECO:0000259" key="3">
    <source>
        <dbReference type="Pfam" id="PF01910"/>
    </source>
</evidence>
<feature type="region of interest" description="Disordered" evidence="2">
    <location>
        <begin position="91"/>
        <end position="114"/>
    </location>
</feature>
<evidence type="ECO:0000313" key="5">
    <source>
        <dbReference type="Proteomes" id="UP000471521"/>
    </source>
</evidence>
<accession>A0A6B0STD1</accession>
<evidence type="ECO:0000256" key="2">
    <source>
        <dbReference type="SAM" id="MobiDB-lite"/>
    </source>
</evidence>
<name>A0A6B0STD1_9EURY</name>
<dbReference type="RefSeq" id="WP_159527462.1">
    <property type="nucleotide sequence ID" value="NZ_WUUU01000194.1"/>
</dbReference>
<dbReference type="AlphaFoldDB" id="A0A6B0STD1"/>
<dbReference type="EMBL" id="WUUU01000194">
    <property type="protein sequence ID" value="MXR22070.1"/>
    <property type="molecule type" value="Genomic_DNA"/>
</dbReference>
<dbReference type="InterPro" id="IPR051614">
    <property type="entry name" value="UPF0045_domain"/>
</dbReference>
<sequence>MTVTAMLSVAPIDSPEVDFDAEIANAIDALEDYDVRYETHPMETTIEAESLDEVFAAAQGATEAVAGSRVSTKLKIDHFREEDLAVEEKVDRVETHLGRPAASEDARADEVSDE</sequence>
<dbReference type="GO" id="GO:0005829">
    <property type="term" value="C:cytosol"/>
    <property type="evidence" value="ECO:0007669"/>
    <property type="project" value="TreeGrafter"/>
</dbReference>